<evidence type="ECO:0000256" key="1">
    <source>
        <dbReference type="SAM" id="Phobius"/>
    </source>
</evidence>
<name>A0A371FUI7_MUCPR</name>
<sequence>MVNHDTWWIDFSSTIHVFNTLQGGRMSSHVEAIGAYNLILNNLHLWVFPLISWTLILLYPIKLKLLVLVHYWMVFMKLNYKILLIILCMLSLDCIKKKQSNKSKRSAKRSTNILEIIHIDICCPNMDMIIHDICISTYFVLRMKLWMHLNFLRLKWRSNMKKQIKIVRFDRGEKYYGRYIENGQALGPFVNFVQGHEIVAQYTMFGSLD</sequence>
<reference evidence="2" key="1">
    <citation type="submission" date="2018-05" db="EMBL/GenBank/DDBJ databases">
        <title>Draft genome of Mucuna pruriens seed.</title>
        <authorList>
            <person name="Nnadi N.E."/>
            <person name="Vos R."/>
            <person name="Hasami M.H."/>
            <person name="Devisetty U.K."/>
            <person name="Aguiy J.C."/>
        </authorList>
    </citation>
    <scope>NUCLEOTIDE SEQUENCE [LARGE SCALE GENOMIC DNA]</scope>
    <source>
        <strain evidence="2">JCA_2017</strain>
    </source>
</reference>
<dbReference type="EMBL" id="QJKJ01007779">
    <property type="protein sequence ID" value="RDX81978.1"/>
    <property type="molecule type" value="Genomic_DNA"/>
</dbReference>
<organism evidence="2 3">
    <name type="scientific">Mucuna pruriens</name>
    <name type="common">Velvet bean</name>
    <name type="synonym">Dolichos pruriens</name>
    <dbReference type="NCBI Taxonomy" id="157652"/>
    <lineage>
        <taxon>Eukaryota</taxon>
        <taxon>Viridiplantae</taxon>
        <taxon>Streptophyta</taxon>
        <taxon>Embryophyta</taxon>
        <taxon>Tracheophyta</taxon>
        <taxon>Spermatophyta</taxon>
        <taxon>Magnoliopsida</taxon>
        <taxon>eudicotyledons</taxon>
        <taxon>Gunneridae</taxon>
        <taxon>Pentapetalae</taxon>
        <taxon>rosids</taxon>
        <taxon>fabids</taxon>
        <taxon>Fabales</taxon>
        <taxon>Fabaceae</taxon>
        <taxon>Papilionoideae</taxon>
        <taxon>50 kb inversion clade</taxon>
        <taxon>NPAAA clade</taxon>
        <taxon>indigoferoid/millettioid clade</taxon>
        <taxon>Phaseoleae</taxon>
        <taxon>Mucuna</taxon>
    </lineage>
</organism>
<accession>A0A371FUI7</accession>
<dbReference type="Proteomes" id="UP000257109">
    <property type="component" value="Unassembled WGS sequence"/>
</dbReference>
<dbReference type="AlphaFoldDB" id="A0A371FUI7"/>
<protein>
    <submittedName>
        <fullName evidence="2">Uncharacterized protein</fullName>
    </submittedName>
</protein>
<evidence type="ECO:0000313" key="3">
    <source>
        <dbReference type="Proteomes" id="UP000257109"/>
    </source>
</evidence>
<keyword evidence="1" id="KW-0812">Transmembrane</keyword>
<gene>
    <name evidence="2" type="ORF">CR513_37289</name>
</gene>
<evidence type="ECO:0000313" key="2">
    <source>
        <dbReference type="EMBL" id="RDX81978.1"/>
    </source>
</evidence>
<proteinExistence type="predicted"/>
<keyword evidence="3" id="KW-1185">Reference proteome</keyword>
<feature type="transmembrane region" description="Helical" evidence="1">
    <location>
        <begin position="78"/>
        <end position="95"/>
    </location>
</feature>
<feature type="transmembrane region" description="Helical" evidence="1">
    <location>
        <begin position="35"/>
        <end position="58"/>
    </location>
</feature>
<comment type="caution">
    <text evidence="2">The sequence shown here is derived from an EMBL/GenBank/DDBJ whole genome shotgun (WGS) entry which is preliminary data.</text>
</comment>
<feature type="non-terminal residue" evidence="2">
    <location>
        <position position="1"/>
    </location>
</feature>
<keyword evidence="1" id="KW-1133">Transmembrane helix</keyword>
<keyword evidence="1" id="KW-0472">Membrane</keyword>